<dbReference type="RefSeq" id="WP_143924173.1">
    <property type="nucleotide sequence ID" value="NZ_VLTK01000015.1"/>
</dbReference>
<evidence type="ECO:0000313" key="2">
    <source>
        <dbReference type="EMBL" id="TSI12609.1"/>
    </source>
</evidence>
<organism evidence="2 3">
    <name type="scientific">Brevibacterium aurantiacum</name>
    <dbReference type="NCBI Taxonomy" id="273384"/>
    <lineage>
        <taxon>Bacteria</taxon>
        <taxon>Bacillati</taxon>
        <taxon>Actinomycetota</taxon>
        <taxon>Actinomycetes</taxon>
        <taxon>Micrococcales</taxon>
        <taxon>Brevibacteriaceae</taxon>
        <taxon>Brevibacterium</taxon>
    </lineage>
</organism>
<proteinExistence type="predicted"/>
<dbReference type="OrthoDB" id="4171838at2"/>
<evidence type="ECO:0000313" key="3">
    <source>
        <dbReference type="Proteomes" id="UP000316406"/>
    </source>
</evidence>
<dbReference type="Pfam" id="PF16571">
    <property type="entry name" value="FBP_C"/>
    <property type="match status" value="1"/>
</dbReference>
<gene>
    <name evidence="2" type="ORF">FO013_19230</name>
</gene>
<protein>
    <submittedName>
        <fullName evidence="2">FBP domain-containing protein</fullName>
    </submittedName>
</protein>
<feature type="domain" description="Elongation factor G-binding protein C-terminal treble-clef zinc-finger" evidence="1">
    <location>
        <begin position="8"/>
        <end position="158"/>
    </location>
</feature>
<dbReference type="InterPro" id="IPR032330">
    <property type="entry name" value="EF-G-binding_C"/>
</dbReference>
<keyword evidence="3" id="KW-1185">Reference proteome</keyword>
<dbReference type="AlphaFoldDB" id="A0A556C567"/>
<evidence type="ECO:0000259" key="1">
    <source>
        <dbReference type="Pfam" id="PF16571"/>
    </source>
</evidence>
<comment type="caution">
    <text evidence="2">The sequence shown here is derived from an EMBL/GenBank/DDBJ whole genome shotgun (WGS) entry which is preliminary data.</text>
</comment>
<dbReference type="Proteomes" id="UP000316406">
    <property type="component" value="Unassembled WGS sequence"/>
</dbReference>
<accession>A0A556C567</accession>
<reference evidence="2 3" key="1">
    <citation type="submission" date="2019-07" db="EMBL/GenBank/DDBJ databases">
        <title>Draft genome sequence of Brevibacterium aurantiacum XU54 isolated from Xinjiang China.</title>
        <authorList>
            <person name="Xu X."/>
        </authorList>
    </citation>
    <scope>NUCLEOTIDE SEQUENCE [LARGE SCALE GENOMIC DNA]</scope>
    <source>
        <strain evidence="2 3">XU54</strain>
    </source>
</reference>
<dbReference type="EMBL" id="VLTK01000015">
    <property type="protein sequence ID" value="TSI12609.1"/>
    <property type="molecule type" value="Genomic_DNA"/>
</dbReference>
<sequence length="162" mass="18180">MQQLNATQIKKSFINTSRREAEKITPPANLAEVGWAKLEYFGWADTKIPQRAYIIVPVDDVPRGLMLRVVPIAKSQAMCSWCEDLHETIGVRMFTAKKAGSSGRNGNTLGTLIHGNFECSEIVRNPPRAVEGHNDFETHVSMRISKLNERATNFVKRVLGEK</sequence>
<name>A0A556C567_BREAU</name>